<evidence type="ECO:0000256" key="5">
    <source>
        <dbReference type="RuleBase" id="RU363041"/>
    </source>
</evidence>
<proteinExistence type="inferred from homology"/>
<dbReference type="PANTHER" id="PTHR43701:SF2">
    <property type="entry name" value="MEMBRANE TRANSPORTER PROTEIN YJNA-RELATED"/>
    <property type="match status" value="1"/>
</dbReference>
<accession>A0ABZ2M6P8</accession>
<feature type="transmembrane region" description="Helical" evidence="5">
    <location>
        <begin position="181"/>
        <end position="199"/>
    </location>
</feature>
<dbReference type="Proteomes" id="UP001370348">
    <property type="component" value="Chromosome"/>
</dbReference>
<dbReference type="Pfam" id="PF01925">
    <property type="entry name" value="TauE"/>
    <property type="match status" value="1"/>
</dbReference>
<gene>
    <name evidence="6" type="ORF">LZC94_12150</name>
</gene>
<evidence type="ECO:0000313" key="7">
    <source>
        <dbReference type="Proteomes" id="UP001370348"/>
    </source>
</evidence>
<dbReference type="InterPro" id="IPR051598">
    <property type="entry name" value="TSUP/Inactive_protease-like"/>
</dbReference>
<evidence type="ECO:0000256" key="3">
    <source>
        <dbReference type="ARBA" id="ARBA00022989"/>
    </source>
</evidence>
<feature type="transmembrane region" description="Helical" evidence="5">
    <location>
        <begin position="77"/>
        <end position="95"/>
    </location>
</feature>
<keyword evidence="2 5" id="KW-0812">Transmembrane</keyword>
<dbReference type="PANTHER" id="PTHR43701">
    <property type="entry name" value="MEMBRANE TRANSPORTER PROTEIN MJ0441-RELATED"/>
    <property type="match status" value="1"/>
</dbReference>
<evidence type="ECO:0000256" key="4">
    <source>
        <dbReference type="ARBA" id="ARBA00023136"/>
    </source>
</evidence>
<feature type="transmembrane region" description="Helical" evidence="5">
    <location>
        <begin position="45"/>
        <end position="65"/>
    </location>
</feature>
<feature type="transmembrane region" description="Helical" evidence="5">
    <location>
        <begin position="211"/>
        <end position="228"/>
    </location>
</feature>
<dbReference type="InterPro" id="IPR002781">
    <property type="entry name" value="TM_pro_TauE-like"/>
</dbReference>
<evidence type="ECO:0000256" key="2">
    <source>
        <dbReference type="ARBA" id="ARBA00022692"/>
    </source>
</evidence>
<evidence type="ECO:0000313" key="6">
    <source>
        <dbReference type="EMBL" id="WXB18000.1"/>
    </source>
</evidence>
<evidence type="ECO:0000256" key="1">
    <source>
        <dbReference type="ARBA" id="ARBA00004141"/>
    </source>
</evidence>
<comment type="similarity">
    <text evidence="5">Belongs to the 4-toluene sulfonate uptake permease (TSUP) (TC 2.A.102) family.</text>
</comment>
<name>A0ABZ2M6P8_9BACT</name>
<keyword evidence="5" id="KW-1003">Cell membrane</keyword>
<keyword evidence="3 5" id="KW-1133">Transmembrane helix</keyword>
<keyword evidence="4 5" id="KW-0472">Membrane</keyword>
<dbReference type="EMBL" id="CP089984">
    <property type="protein sequence ID" value="WXB18000.1"/>
    <property type="molecule type" value="Genomic_DNA"/>
</dbReference>
<sequence length="229" mass="23853">MTPILVLAFGVPSGVAVGTDLLYASITKSAGTWVHGRRGCIDWRVVGLLAAGSLPATILCLLTLRRLGVDSKHYSQVVTYTLGIALMLTAGAVFFRERLLRLTRGNGRWRTRGVVPATIATGVVLGVLVSISSVGAGALGMVALVFLYPERPTVSNVGTDIAHAVPLTAVAGLGHSVLGTVNYSLLVNLLLGSIPGIYIGSRLATRVPDKVLRPILASVLAIIGGRLVL</sequence>
<organism evidence="6 7">
    <name type="scientific">Pendulispora albinea</name>
    <dbReference type="NCBI Taxonomy" id="2741071"/>
    <lineage>
        <taxon>Bacteria</taxon>
        <taxon>Pseudomonadati</taxon>
        <taxon>Myxococcota</taxon>
        <taxon>Myxococcia</taxon>
        <taxon>Myxococcales</taxon>
        <taxon>Sorangiineae</taxon>
        <taxon>Pendulisporaceae</taxon>
        <taxon>Pendulispora</taxon>
    </lineage>
</organism>
<feature type="transmembrane region" description="Helical" evidence="5">
    <location>
        <begin position="115"/>
        <end position="148"/>
    </location>
</feature>
<keyword evidence="7" id="KW-1185">Reference proteome</keyword>
<feature type="transmembrane region" description="Helical" evidence="5">
    <location>
        <begin position="6"/>
        <end position="24"/>
    </location>
</feature>
<protein>
    <recommendedName>
        <fullName evidence="5">Probable membrane transporter protein</fullName>
    </recommendedName>
</protein>
<comment type="subcellular location">
    <subcellularLocation>
        <location evidence="5">Cell membrane</location>
        <topology evidence="5">Multi-pass membrane protein</topology>
    </subcellularLocation>
    <subcellularLocation>
        <location evidence="1">Membrane</location>
        <topology evidence="1">Multi-pass membrane protein</topology>
    </subcellularLocation>
</comment>
<reference evidence="6 7" key="1">
    <citation type="submission" date="2021-12" db="EMBL/GenBank/DDBJ databases">
        <title>Discovery of the Pendulisporaceae a myxobacterial family with distinct sporulation behavior and unique specialized metabolism.</title>
        <authorList>
            <person name="Garcia R."/>
            <person name="Popoff A."/>
            <person name="Bader C.D."/>
            <person name="Loehr J."/>
            <person name="Walesch S."/>
            <person name="Walt C."/>
            <person name="Boldt J."/>
            <person name="Bunk B."/>
            <person name="Haeckl F.J.F.P.J."/>
            <person name="Gunesch A.P."/>
            <person name="Birkelbach J."/>
            <person name="Nuebel U."/>
            <person name="Pietschmann T."/>
            <person name="Bach T."/>
            <person name="Mueller R."/>
        </authorList>
    </citation>
    <scope>NUCLEOTIDE SEQUENCE [LARGE SCALE GENOMIC DNA]</scope>
    <source>
        <strain evidence="6 7">MSr11954</strain>
    </source>
</reference>